<feature type="signal peptide" evidence="1">
    <location>
        <begin position="1"/>
        <end position="30"/>
    </location>
</feature>
<dbReference type="Gene3D" id="1.25.40.10">
    <property type="entry name" value="Tetratricopeptide repeat domain"/>
    <property type="match status" value="1"/>
</dbReference>
<sequence>MALRFSRLPLALSLVAGLSLSSALTGVACAADDLSPSVSKPLAAADSALSAKNYAKAMEAVKAADAVSGKTAYDSYVIEQMRGAIAAQSGDVATMTDAYDKVIASPRTSKEQKAQMLQAEATTAYTAKDYARAVTGFERYLKQIGPNAAIEKYLVQSYYLQKDYANAGRIQKQLVEETLKAKKVPAENDLLMLATCQTQVKDTAGQMHSYVLLATYYPKPDYWAQLLHALVTNNSLPPALQLDVYRVRLAAGNLTQASDFLDAAEIAVQSGVPKTGLDILTQGYAAGVLGKDPGAARQAKLKDFIAATVEKKKASIAADEAAALKAPTGDALLTVGYNYVTFGETDKGVGLMQQGIAKGVRDVNIARLHLGEAQMDAGRTADAVTTLRTVDGTNGAKDIAQLWILKIQSGTRK</sequence>
<gene>
    <name evidence="2" type="ORF">GOB81_13420</name>
</gene>
<protein>
    <recommendedName>
        <fullName evidence="4">Tetratricopeptide repeat family protein</fullName>
    </recommendedName>
</protein>
<dbReference type="RefSeq" id="WP_173570944.1">
    <property type="nucleotide sequence ID" value="NZ_WOSY01000015.1"/>
</dbReference>
<comment type="caution">
    <text evidence="2">The sequence shown here is derived from an EMBL/GenBank/DDBJ whole genome shotgun (WGS) entry which is preliminary data.</text>
</comment>
<feature type="chain" id="PRO_5045302686" description="Tetratricopeptide repeat family protein" evidence="1">
    <location>
        <begin position="31"/>
        <end position="413"/>
    </location>
</feature>
<accession>A0ABX0K1J7</accession>
<evidence type="ECO:0008006" key="4">
    <source>
        <dbReference type="Google" id="ProtNLM"/>
    </source>
</evidence>
<proteinExistence type="predicted"/>
<dbReference type="EMBL" id="WOSY01000015">
    <property type="protein sequence ID" value="NHN89611.1"/>
    <property type="molecule type" value="Genomic_DNA"/>
</dbReference>
<evidence type="ECO:0000256" key="1">
    <source>
        <dbReference type="SAM" id="SignalP"/>
    </source>
</evidence>
<organism evidence="2 3">
    <name type="scientific">Acetobacter conturbans</name>
    <dbReference type="NCBI Taxonomy" id="1737472"/>
    <lineage>
        <taxon>Bacteria</taxon>
        <taxon>Pseudomonadati</taxon>
        <taxon>Pseudomonadota</taxon>
        <taxon>Alphaproteobacteria</taxon>
        <taxon>Acetobacterales</taxon>
        <taxon>Acetobacteraceae</taxon>
        <taxon>Acetobacter</taxon>
    </lineage>
</organism>
<evidence type="ECO:0000313" key="3">
    <source>
        <dbReference type="Proteomes" id="UP000631653"/>
    </source>
</evidence>
<name>A0ABX0K1J7_9PROT</name>
<reference evidence="2 3" key="1">
    <citation type="journal article" date="2020" name="Int. J. Syst. Evol. Microbiol.">
        <title>Novel acetic acid bacteria from cider fermentations: Acetobacter conturbans sp. nov. and Acetobacter fallax sp. nov.</title>
        <authorList>
            <person name="Sombolestani A.S."/>
            <person name="Cleenwerck I."/>
            <person name="Cnockaert M."/>
            <person name="Borremans W."/>
            <person name="Wieme A.D."/>
            <person name="De Vuyst L."/>
            <person name="Vandamme P."/>
        </authorList>
    </citation>
    <scope>NUCLEOTIDE SEQUENCE [LARGE SCALE GENOMIC DNA]</scope>
    <source>
        <strain evidence="2 3">LMG 1627</strain>
    </source>
</reference>
<dbReference type="PROSITE" id="PS51257">
    <property type="entry name" value="PROKAR_LIPOPROTEIN"/>
    <property type="match status" value="1"/>
</dbReference>
<keyword evidence="1" id="KW-0732">Signal</keyword>
<dbReference type="Proteomes" id="UP000631653">
    <property type="component" value="Unassembled WGS sequence"/>
</dbReference>
<evidence type="ECO:0000313" key="2">
    <source>
        <dbReference type="EMBL" id="NHN89611.1"/>
    </source>
</evidence>
<keyword evidence="3" id="KW-1185">Reference proteome</keyword>
<dbReference type="InterPro" id="IPR011990">
    <property type="entry name" value="TPR-like_helical_dom_sf"/>
</dbReference>